<dbReference type="EMBL" id="QKYU01000008">
    <property type="protein sequence ID" value="PZW46829.1"/>
    <property type="molecule type" value="Genomic_DNA"/>
</dbReference>
<keyword evidence="4" id="KW-1185">Reference proteome</keyword>
<dbReference type="InterPro" id="IPR051686">
    <property type="entry name" value="Lipoprotein_DolP"/>
</dbReference>
<evidence type="ECO:0000259" key="2">
    <source>
        <dbReference type="PROSITE" id="PS50914"/>
    </source>
</evidence>
<dbReference type="RefSeq" id="WP_111397914.1">
    <property type="nucleotide sequence ID" value="NZ_QKYU01000008.1"/>
</dbReference>
<proteinExistence type="predicted"/>
<feature type="domain" description="BON" evidence="2">
    <location>
        <begin position="2"/>
        <end position="70"/>
    </location>
</feature>
<protein>
    <submittedName>
        <fullName evidence="3">Osmotically-inducible protein OsmY</fullName>
    </submittedName>
</protein>
<dbReference type="OrthoDB" id="870892at2"/>
<keyword evidence="1" id="KW-0732">Signal</keyword>
<gene>
    <name evidence="3" type="ORF">C8P66_108108</name>
</gene>
<dbReference type="Proteomes" id="UP000249688">
    <property type="component" value="Unassembled WGS sequence"/>
</dbReference>
<dbReference type="InterPro" id="IPR014004">
    <property type="entry name" value="Transpt-assoc_nodulatn_dom_bac"/>
</dbReference>
<dbReference type="AlphaFoldDB" id="A0A2W7KGG8"/>
<dbReference type="PANTHER" id="PTHR34606">
    <property type="entry name" value="BON DOMAIN-CONTAINING PROTEIN"/>
    <property type="match status" value="1"/>
</dbReference>
<sequence>MRDITLRQNVLDELAFEPSLDAAHIGVAVDDGIVTLSGHVGNYAEKVAAEHAVQRIKGVRGFAQEIEVRYAADKKTADDQIAKRALDIIAWDTTVPDDKILVKVEHGWLSLSGEVSWYFQRSAAENAVRKLSGVVGVTNLITVRPHLDATSIKHRIEDALKRNAEVEAAGIRVEVVGGKVTLEGRVRAWHEREAAERAAWGAPGVSAVEDRLMLG</sequence>
<feature type="domain" description="BON" evidence="2">
    <location>
        <begin position="148"/>
        <end position="215"/>
    </location>
</feature>
<comment type="caution">
    <text evidence="3">The sequence shown here is derived from an EMBL/GenBank/DDBJ whole genome shotgun (WGS) entry which is preliminary data.</text>
</comment>
<name>A0A2W7KGG8_9PROT</name>
<reference evidence="3 4" key="1">
    <citation type="submission" date="2018-06" db="EMBL/GenBank/DDBJ databases">
        <title>Genomic Encyclopedia of Archaeal and Bacterial Type Strains, Phase II (KMG-II): from individual species to whole genera.</title>
        <authorList>
            <person name="Goeker M."/>
        </authorList>
    </citation>
    <scope>NUCLEOTIDE SEQUENCE [LARGE SCALE GENOMIC DNA]</scope>
    <source>
        <strain evidence="3 4">DSM 24525</strain>
    </source>
</reference>
<dbReference type="SMART" id="SM00749">
    <property type="entry name" value="BON"/>
    <property type="match status" value="3"/>
</dbReference>
<dbReference type="InterPro" id="IPR007055">
    <property type="entry name" value="BON_dom"/>
</dbReference>
<dbReference type="PROSITE" id="PS50914">
    <property type="entry name" value="BON"/>
    <property type="match status" value="3"/>
</dbReference>
<evidence type="ECO:0000256" key="1">
    <source>
        <dbReference type="ARBA" id="ARBA00022729"/>
    </source>
</evidence>
<organism evidence="3 4">
    <name type="scientific">Humitalea rosea</name>
    <dbReference type="NCBI Taxonomy" id="990373"/>
    <lineage>
        <taxon>Bacteria</taxon>
        <taxon>Pseudomonadati</taxon>
        <taxon>Pseudomonadota</taxon>
        <taxon>Alphaproteobacteria</taxon>
        <taxon>Acetobacterales</taxon>
        <taxon>Roseomonadaceae</taxon>
        <taxon>Humitalea</taxon>
    </lineage>
</organism>
<dbReference type="Pfam" id="PF04972">
    <property type="entry name" value="BON"/>
    <property type="match status" value="3"/>
</dbReference>
<dbReference type="PANTHER" id="PTHR34606:SF4">
    <property type="entry name" value="OUTER MEMBRANE LIPOPROTEIN DOLP"/>
    <property type="match status" value="1"/>
</dbReference>
<evidence type="ECO:0000313" key="4">
    <source>
        <dbReference type="Proteomes" id="UP000249688"/>
    </source>
</evidence>
<feature type="domain" description="BON" evidence="2">
    <location>
        <begin position="77"/>
        <end position="145"/>
    </location>
</feature>
<accession>A0A2W7KGG8</accession>
<dbReference type="Gene3D" id="3.30.1340.30">
    <property type="match status" value="3"/>
</dbReference>
<evidence type="ECO:0000313" key="3">
    <source>
        <dbReference type="EMBL" id="PZW46829.1"/>
    </source>
</evidence>